<dbReference type="Proteomes" id="UP000216533">
    <property type="component" value="Unassembled WGS sequence"/>
</dbReference>
<dbReference type="AlphaFoldDB" id="A0A255EJN2"/>
<evidence type="ECO:0000313" key="2">
    <source>
        <dbReference type="EMBL" id="OYN89652.1"/>
    </source>
</evidence>
<evidence type="ECO:0000313" key="3">
    <source>
        <dbReference type="Proteomes" id="UP000216533"/>
    </source>
</evidence>
<dbReference type="GO" id="GO:0016787">
    <property type="term" value="F:hydrolase activity"/>
    <property type="evidence" value="ECO:0007669"/>
    <property type="project" value="UniProtKB-KW"/>
</dbReference>
<dbReference type="RefSeq" id="WP_094449858.1">
    <property type="nucleotide sequence ID" value="NZ_NMVI01000008.1"/>
</dbReference>
<accession>A0A255EJN2</accession>
<gene>
    <name evidence="2" type="ORF">CGZ92_02760</name>
</gene>
<keyword evidence="2" id="KW-0378">Hydrolase</keyword>
<comment type="caution">
    <text evidence="2">The sequence shown here is derived from an EMBL/GenBank/DDBJ whole genome shotgun (WGS) entry which is preliminary data.</text>
</comment>
<name>A0A255EJN2_9ACTN</name>
<protein>
    <submittedName>
        <fullName evidence="2">Zn-dependent hydrolase</fullName>
    </submittedName>
</protein>
<feature type="domain" description="Metallo-beta-lactamase" evidence="1">
    <location>
        <begin position="7"/>
        <end position="176"/>
    </location>
</feature>
<reference evidence="2 3" key="1">
    <citation type="submission" date="2017-07" db="EMBL/GenBank/DDBJ databases">
        <title>Draft whole genome sequences of clinical Proprionibacteriaceae strains.</title>
        <authorList>
            <person name="Bernier A.-M."/>
            <person name="Bernard K."/>
            <person name="Domingo M.-C."/>
        </authorList>
    </citation>
    <scope>NUCLEOTIDE SEQUENCE [LARGE SCALE GENOMIC DNA]</scope>
    <source>
        <strain evidence="2 3">NML 160184</strain>
    </source>
</reference>
<dbReference type="InterPro" id="IPR050114">
    <property type="entry name" value="UPF0173_UPF0282_UlaG_hydrolase"/>
</dbReference>
<dbReference type="Gene3D" id="3.60.15.10">
    <property type="entry name" value="Ribonuclease Z/Hydroxyacylglutathione hydrolase-like"/>
    <property type="match status" value="1"/>
</dbReference>
<proteinExistence type="predicted"/>
<dbReference type="InterPro" id="IPR036866">
    <property type="entry name" value="RibonucZ/Hydroxyglut_hydro"/>
</dbReference>
<dbReference type="Pfam" id="PF13483">
    <property type="entry name" value="Lactamase_B_3"/>
    <property type="match status" value="1"/>
</dbReference>
<dbReference type="SUPFAM" id="SSF56281">
    <property type="entry name" value="Metallo-hydrolase/oxidoreductase"/>
    <property type="match status" value="1"/>
</dbReference>
<organism evidence="2 3">
    <name type="scientific">Parenemella sanctibonifatiensis</name>
    <dbReference type="NCBI Taxonomy" id="2016505"/>
    <lineage>
        <taxon>Bacteria</taxon>
        <taxon>Bacillati</taxon>
        <taxon>Actinomycetota</taxon>
        <taxon>Actinomycetes</taxon>
        <taxon>Propionibacteriales</taxon>
        <taxon>Propionibacteriaceae</taxon>
        <taxon>Parenemella</taxon>
    </lineage>
</organism>
<dbReference type="SMART" id="SM00849">
    <property type="entry name" value="Lactamase_B"/>
    <property type="match status" value="1"/>
</dbReference>
<evidence type="ECO:0000259" key="1">
    <source>
        <dbReference type="SMART" id="SM00849"/>
    </source>
</evidence>
<sequence>MKITHLGHAAVLVETDSDRILIDPGNFSQEWHGVTDLSAVLVTHQHPDHIDPDHVGALLQRNPDARVWTEPSVLQQVEVAELAGRAEPLAAGERRTLGGLTVTGVGGQHAVIHADLPRIGNTGMLLQQEGEPTFFHPGDMLDATPAGVDVIAVPLHGPWAAMKEHIDFVRALGASHGFGIHEALLSERGWQLAFNRIAEMGPTTMVDSRDHLPMDFPAEA</sequence>
<dbReference type="InterPro" id="IPR001279">
    <property type="entry name" value="Metallo-B-lactamas"/>
</dbReference>
<dbReference type="EMBL" id="NMVI01000008">
    <property type="protein sequence ID" value="OYN89652.1"/>
    <property type="molecule type" value="Genomic_DNA"/>
</dbReference>
<dbReference type="PANTHER" id="PTHR43546:SF3">
    <property type="entry name" value="UPF0173 METAL-DEPENDENT HYDROLASE MJ1163"/>
    <property type="match status" value="1"/>
</dbReference>
<dbReference type="PANTHER" id="PTHR43546">
    <property type="entry name" value="UPF0173 METAL-DEPENDENT HYDROLASE MJ1163-RELATED"/>
    <property type="match status" value="1"/>
</dbReference>